<evidence type="ECO:0000313" key="2">
    <source>
        <dbReference type="EMBL" id="PBK77416.1"/>
    </source>
</evidence>
<name>A0A2H3CQ57_9AGAR</name>
<organism evidence="2 3">
    <name type="scientific">Armillaria solidipes</name>
    <dbReference type="NCBI Taxonomy" id="1076256"/>
    <lineage>
        <taxon>Eukaryota</taxon>
        <taxon>Fungi</taxon>
        <taxon>Dikarya</taxon>
        <taxon>Basidiomycota</taxon>
        <taxon>Agaricomycotina</taxon>
        <taxon>Agaricomycetes</taxon>
        <taxon>Agaricomycetidae</taxon>
        <taxon>Agaricales</taxon>
        <taxon>Marasmiineae</taxon>
        <taxon>Physalacriaceae</taxon>
        <taxon>Armillaria</taxon>
    </lineage>
</organism>
<keyword evidence="3" id="KW-1185">Reference proteome</keyword>
<evidence type="ECO:0000313" key="3">
    <source>
        <dbReference type="Proteomes" id="UP000218334"/>
    </source>
</evidence>
<gene>
    <name evidence="2" type="ORF">ARMSODRAFT_280956</name>
</gene>
<accession>A0A2H3CQ57</accession>
<dbReference type="STRING" id="1076256.A0A2H3CQ57"/>
<feature type="compositionally biased region" description="Basic and acidic residues" evidence="1">
    <location>
        <begin position="67"/>
        <end position="79"/>
    </location>
</feature>
<evidence type="ECO:0000256" key="1">
    <source>
        <dbReference type="SAM" id="MobiDB-lite"/>
    </source>
</evidence>
<dbReference type="AlphaFoldDB" id="A0A2H3CQ57"/>
<dbReference type="Proteomes" id="UP000218334">
    <property type="component" value="Unassembled WGS sequence"/>
</dbReference>
<reference evidence="3" key="1">
    <citation type="journal article" date="2017" name="Nat. Ecol. Evol.">
        <title>Genome expansion and lineage-specific genetic innovations in the forest pathogenic fungi Armillaria.</title>
        <authorList>
            <person name="Sipos G."/>
            <person name="Prasanna A.N."/>
            <person name="Walter M.C."/>
            <person name="O'Connor E."/>
            <person name="Balint B."/>
            <person name="Krizsan K."/>
            <person name="Kiss B."/>
            <person name="Hess J."/>
            <person name="Varga T."/>
            <person name="Slot J."/>
            <person name="Riley R."/>
            <person name="Boka B."/>
            <person name="Rigling D."/>
            <person name="Barry K."/>
            <person name="Lee J."/>
            <person name="Mihaltcheva S."/>
            <person name="LaButti K."/>
            <person name="Lipzen A."/>
            <person name="Waldron R."/>
            <person name="Moloney N.M."/>
            <person name="Sperisen C."/>
            <person name="Kredics L."/>
            <person name="Vagvoelgyi C."/>
            <person name="Patrignani A."/>
            <person name="Fitzpatrick D."/>
            <person name="Nagy I."/>
            <person name="Doyle S."/>
            <person name="Anderson J.B."/>
            <person name="Grigoriev I.V."/>
            <person name="Gueldener U."/>
            <person name="Muensterkoetter M."/>
            <person name="Nagy L.G."/>
        </authorList>
    </citation>
    <scope>NUCLEOTIDE SEQUENCE [LARGE SCALE GENOMIC DNA]</scope>
    <source>
        <strain evidence="3">28-4</strain>
    </source>
</reference>
<feature type="region of interest" description="Disordered" evidence="1">
    <location>
        <begin position="1"/>
        <end position="103"/>
    </location>
</feature>
<protein>
    <submittedName>
        <fullName evidence="2">Uncharacterized protein</fullName>
    </submittedName>
</protein>
<sequence length="127" mass="13660">MAETDIHDIPSTSSRESDLDAIVESTEDVERPSDITSQESTPVDGHSANGDTRPVDEIPEGSVENSTKTEEGKASEKAKSTTAKPSMSVKAGAATTKPRGPTTPIVKKVRLTVFVTYCFYIIVAIRY</sequence>
<proteinExistence type="predicted"/>
<dbReference type="EMBL" id="KZ293416">
    <property type="protein sequence ID" value="PBK77416.1"/>
    <property type="molecule type" value="Genomic_DNA"/>
</dbReference>